<accession>A0A7S0UFM2</accession>
<name>A0A7S0UFM2_9STRA</name>
<evidence type="ECO:0000256" key="1">
    <source>
        <dbReference type="ARBA" id="ARBA00022448"/>
    </source>
</evidence>
<feature type="transmembrane region" description="Helical" evidence="4">
    <location>
        <begin position="218"/>
        <end position="237"/>
    </location>
</feature>
<dbReference type="Gene3D" id="1.20.1280.290">
    <property type="match status" value="1"/>
</dbReference>
<keyword evidence="2" id="KW-0677">Repeat</keyword>
<protein>
    <recommendedName>
        <fullName evidence="6">Mannose-P-dolichol utilization defect 1 protein homolog</fullName>
    </recommendedName>
</protein>
<comment type="subcellular location">
    <subcellularLocation>
        <location evidence="3">Membrane</location>
        <topology evidence="3">Multi-pass membrane protein</topology>
    </subcellularLocation>
</comment>
<dbReference type="PANTHER" id="PTHR12226">
    <property type="entry name" value="MANNOSE-P-DOLICHOL UTILIZATION DEFECT 1 LEC35 -RELATED"/>
    <property type="match status" value="1"/>
</dbReference>
<organism evidence="5">
    <name type="scientific">Pseudo-nitzschia delicatissima</name>
    <dbReference type="NCBI Taxonomy" id="44447"/>
    <lineage>
        <taxon>Eukaryota</taxon>
        <taxon>Sar</taxon>
        <taxon>Stramenopiles</taxon>
        <taxon>Ochrophyta</taxon>
        <taxon>Bacillariophyta</taxon>
        <taxon>Bacillariophyceae</taxon>
        <taxon>Bacillariophycidae</taxon>
        <taxon>Bacillariales</taxon>
        <taxon>Bacillariaceae</taxon>
        <taxon>Pseudo-nitzschia</taxon>
    </lineage>
</organism>
<dbReference type="EMBL" id="HBFL01000782">
    <property type="protein sequence ID" value="CAD8760525.1"/>
    <property type="molecule type" value="Transcribed_RNA"/>
</dbReference>
<evidence type="ECO:0000313" key="5">
    <source>
        <dbReference type="EMBL" id="CAD8760525.1"/>
    </source>
</evidence>
<keyword evidence="3 4" id="KW-0472">Membrane</keyword>
<reference evidence="5" key="1">
    <citation type="submission" date="2021-01" db="EMBL/GenBank/DDBJ databases">
        <authorList>
            <person name="Corre E."/>
            <person name="Pelletier E."/>
            <person name="Niang G."/>
            <person name="Scheremetjew M."/>
            <person name="Finn R."/>
            <person name="Kale V."/>
            <person name="Holt S."/>
            <person name="Cochrane G."/>
            <person name="Meng A."/>
            <person name="Brown T."/>
            <person name="Cohen L."/>
        </authorList>
    </citation>
    <scope>NUCLEOTIDE SEQUENCE</scope>
    <source>
        <strain evidence="5">UNC1205</strain>
    </source>
</reference>
<evidence type="ECO:0000256" key="4">
    <source>
        <dbReference type="SAM" id="Phobius"/>
    </source>
</evidence>
<dbReference type="PIRSF" id="PIRSF023381">
    <property type="entry name" value="MannP-dilichol_defect-1p"/>
    <property type="match status" value="1"/>
</dbReference>
<keyword evidence="3 4" id="KW-1133">Transmembrane helix</keyword>
<dbReference type="InterPro" id="IPR016817">
    <property type="entry name" value="MannP-dilichol_defect-1"/>
</dbReference>
<evidence type="ECO:0000256" key="2">
    <source>
        <dbReference type="ARBA" id="ARBA00022737"/>
    </source>
</evidence>
<keyword evidence="3 4" id="KW-0812">Transmembrane</keyword>
<dbReference type="AlphaFoldDB" id="A0A7S0UFM2"/>
<evidence type="ECO:0008006" key="6">
    <source>
        <dbReference type="Google" id="ProtNLM"/>
    </source>
</evidence>
<dbReference type="GO" id="GO:0016020">
    <property type="term" value="C:membrane"/>
    <property type="evidence" value="ECO:0007669"/>
    <property type="project" value="UniProtKB-SubCell"/>
</dbReference>
<proteinExistence type="predicted"/>
<gene>
    <name evidence="5" type="ORF">PDEL1432_LOCUS564</name>
</gene>
<evidence type="ECO:0000256" key="3">
    <source>
        <dbReference type="PIRNR" id="PIRNR023381"/>
    </source>
</evidence>
<sequence length="258" mass="28069">MIELIDIPLVKPVAEWIWGLEDAVTCLSEVPLLSAPCLSQLFAKALGVVIIIASCLNKIPIMKNMVSAQSAAGISRNSLYGEALVYANSALYGLLSGHPFTAYGENCSLLAQNAILVVLAWKFAAKQSPVKSQEKLLVAIFGVVYVGGILKFLPEEHRHLLMSSTWPVLLYARGSQVFETYLAKHTGSLSIVTTTMNLVGSIIRILTTIKETGDMVVISGYLLGGGLSLLMFLQYWLYLAKTTEISKAAEDSKKEKKE</sequence>
<keyword evidence="1" id="KW-0813">Transport</keyword>
<dbReference type="PANTHER" id="PTHR12226:SF2">
    <property type="entry name" value="MANNOSE-P-DOLICHOL UTILIZATION DEFECT 1 PROTEIN"/>
    <property type="match status" value="1"/>
</dbReference>